<dbReference type="EMBL" id="CP081303">
    <property type="protein sequence ID" value="QZE16013.1"/>
    <property type="molecule type" value="Genomic_DNA"/>
</dbReference>
<evidence type="ECO:0000313" key="1">
    <source>
        <dbReference type="EMBL" id="QZE16013.1"/>
    </source>
</evidence>
<reference evidence="1" key="1">
    <citation type="submission" date="2021-08" db="EMBL/GenBank/DDBJ databases">
        <title>Novel anaerobic bacterium isolated from sea squirt in East Sea, Republic of Korea.</title>
        <authorList>
            <person name="Nguyen T.H."/>
            <person name="Li Z."/>
            <person name="Lee Y.-J."/>
            <person name="Ko J."/>
            <person name="Kim S.-G."/>
        </authorList>
    </citation>
    <scope>NUCLEOTIDE SEQUENCE</scope>
    <source>
        <strain evidence="1">KCTC 25031</strain>
    </source>
</reference>
<evidence type="ECO:0000313" key="2">
    <source>
        <dbReference type="Proteomes" id="UP000826212"/>
    </source>
</evidence>
<organism evidence="1 2">
    <name type="scientific">Halosquirtibacter laminarini</name>
    <dbReference type="NCBI Taxonomy" id="3374600"/>
    <lineage>
        <taxon>Bacteria</taxon>
        <taxon>Pseudomonadati</taxon>
        <taxon>Bacteroidota</taxon>
        <taxon>Bacteroidia</taxon>
        <taxon>Marinilabiliales</taxon>
        <taxon>Prolixibacteraceae</taxon>
        <taxon>Halosquirtibacter</taxon>
    </lineage>
</organism>
<protein>
    <submittedName>
        <fullName evidence="1">Carboxypeptidase-like regulatory domain-containing protein</fullName>
    </submittedName>
</protein>
<gene>
    <name evidence="1" type="ORF">K4L44_14080</name>
</gene>
<proteinExistence type="predicted"/>
<keyword evidence="2" id="KW-1185">Reference proteome</keyword>
<name>A0AC61NK76_9BACT</name>
<sequence>MPYCTISTDDGRKTISNKDGNFSIKCNQKTTYITISYIGYKPQSITLDKIGSTILLEQNQISLDEIIVRPLDKDKLMKDLITKSAMIKLENAHIRTNFFYRQMTYTNKQCNEILETYIAANPYIHLDHISLITGRYAKLKDQDSIQYLTFNNFFQATTMTPISEGHISRKKIITPISINYTRFYNTKIISYKTEDSEIYEIIFTPKKKVKRAIVEGSVWINPQYLTILKYKGTIKSSLITPGQKHEKILFSNLSFEILYNDSETE</sequence>
<dbReference type="Proteomes" id="UP000826212">
    <property type="component" value="Chromosome"/>
</dbReference>
<accession>A0AC61NK76</accession>